<name>C5LA37_PERM5</name>
<dbReference type="Pfam" id="PF00078">
    <property type="entry name" value="RVT_1"/>
    <property type="match status" value="1"/>
</dbReference>
<dbReference type="GeneID" id="9065255"/>
<dbReference type="Gene3D" id="1.20.5.1500">
    <property type="match status" value="1"/>
</dbReference>
<sequence>MSSPINSTIIQKLDSLDSEYAAIRRQQEIETRALEKTYEAKYQPLFSERSKVIAEGGVPDLQGPSTNRKDWFNDRTALLKRNYQRARGKARRSPEDQTLRQLELAARREYASGIRAAKKRHWEGFVENMSEEAANRWLRSKANTPSEMDPEAAAEHFLGAARDLTGATQGERRDSSVRAVSLSMDELLEVVRSLPRGRCPGDDETAFEHVQRATEVSRAFLEEMRVVYEAMLRLGIFPEVFKLSKVILLGKPGRTPEGPGMAAKLRCVRPITLLRSLSKTAEKVILQRLRDKVANLPQEIHGFRPGRSPVTAVREVQWFVESKVSGPLRGANATASRQGVACLLLEDISSAFDRCEWCHLVEAVKVNFGEEWAPLFESFLQGRGVRLVTAEGGRAYRVRTRGTPQGSSASPILFAAHTGDLAARVDRMEEILPEGCSAKLVIYADDIALALKARSVSDLAEAILMMRTVIKNWAENRGLTLAPEKEE</sequence>
<dbReference type="Proteomes" id="UP000007800">
    <property type="component" value="Unassembled WGS sequence"/>
</dbReference>
<dbReference type="SUPFAM" id="SSF143113">
    <property type="entry name" value="NAP-like"/>
    <property type="match status" value="1"/>
</dbReference>
<evidence type="ECO:0000259" key="1">
    <source>
        <dbReference type="PROSITE" id="PS50878"/>
    </source>
</evidence>
<dbReference type="InParanoid" id="C5LA37"/>
<proteinExistence type="predicted"/>
<gene>
    <name evidence="2" type="ORF">Pmar_PMAR006058</name>
</gene>
<evidence type="ECO:0000313" key="2">
    <source>
        <dbReference type="EMBL" id="EER06293.1"/>
    </source>
</evidence>
<dbReference type="InterPro" id="IPR037231">
    <property type="entry name" value="NAP-like_sf"/>
</dbReference>
<dbReference type="RefSeq" id="XP_002774477.1">
    <property type="nucleotide sequence ID" value="XM_002774431.1"/>
</dbReference>
<evidence type="ECO:0000313" key="3">
    <source>
        <dbReference type="Proteomes" id="UP000007800"/>
    </source>
</evidence>
<dbReference type="AlphaFoldDB" id="C5LA37"/>
<accession>C5LA37</accession>
<reference evidence="2 3" key="1">
    <citation type="submission" date="2008-07" db="EMBL/GenBank/DDBJ databases">
        <authorList>
            <person name="El-Sayed N."/>
            <person name="Caler E."/>
            <person name="Inman J."/>
            <person name="Amedeo P."/>
            <person name="Hass B."/>
            <person name="Wortman J."/>
        </authorList>
    </citation>
    <scope>NUCLEOTIDE SEQUENCE [LARGE SCALE GENOMIC DNA]</scope>
    <source>
        <strain evidence="3">ATCC 50983 / TXsc</strain>
    </source>
</reference>
<dbReference type="SUPFAM" id="SSF56672">
    <property type="entry name" value="DNA/RNA polymerases"/>
    <property type="match status" value="1"/>
</dbReference>
<dbReference type="InterPro" id="IPR043502">
    <property type="entry name" value="DNA/RNA_pol_sf"/>
</dbReference>
<keyword evidence="3" id="KW-1185">Reference proteome</keyword>
<dbReference type="OrthoDB" id="415068at2759"/>
<organism evidence="3">
    <name type="scientific">Perkinsus marinus (strain ATCC 50983 / TXsc)</name>
    <dbReference type="NCBI Taxonomy" id="423536"/>
    <lineage>
        <taxon>Eukaryota</taxon>
        <taxon>Sar</taxon>
        <taxon>Alveolata</taxon>
        <taxon>Perkinsozoa</taxon>
        <taxon>Perkinsea</taxon>
        <taxon>Perkinsida</taxon>
        <taxon>Perkinsidae</taxon>
        <taxon>Perkinsus</taxon>
    </lineage>
</organism>
<feature type="domain" description="Reverse transcriptase" evidence="1">
    <location>
        <begin position="230"/>
        <end position="487"/>
    </location>
</feature>
<dbReference type="EMBL" id="GG680729">
    <property type="protein sequence ID" value="EER06293.1"/>
    <property type="molecule type" value="Genomic_DNA"/>
</dbReference>
<dbReference type="OMA" id="EAILMMR"/>
<dbReference type="PROSITE" id="PS50878">
    <property type="entry name" value="RT_POL"/>
    <property type="match status" value="1"/>
</dbReference>
<protein>
    <recommendedName>
        <fullName evidence="1">Reverse transcriptase domain-containing protein</fullName>
    </recommendedName>
</protein>
<dbReference type="InterPro" id="IPR000477">
    <property type="entry name" value="RT_dom"/>
</dbReference>
<dbReference type="PANTHER" id="PTHR19446">
    <property type="entry name" value="REVERSE TRANSCRIPTASES"/>
    <property type="match status" value="1"/>
</dbReference>